<reference evidence="2" key="1">
    <citation type="journal article" date="2014" name="Int. J. Syst. Evol. Microbiol.">
        <title>Complete genome sequence of Corynebacterium casei LMG S-19264T (=DSM 44701T), isolated from a smear-ripened cheese.</title>
        <authorList>
            <consortium name="US DOE Joint Genome Institute (JGI-PGF)"/>
            <person name="Walter F."/>
            <person name="Albersmeier A."/>
            <person name="Kalinowski J."/>
            <person name="Ruckert C."/>
        </authorList>
    </citation>
    <scope>NUCLEOTIDE SEQUENCE</scope>
    <source>
        <strain evidence="2">VKM Ac-1447</strain>
    </source>
</reference>
<comment type="caution">
    <text evidence="2">The sequence shown here is derived from an EMBL/GenBank/DDBJ whole genome shotgun (WGS) entry which is preliminary data.</text>
</comment>
<evidence type="ECO:0000256" key="1">
    <source>
        <dbReference type="SAM" id="MobiDB-lite"/>
    </source>
</evidence>
<feature type="region of interest" description="Disordered" evidence="1">
    <location>
        <begin position="1"/>
        <end position="22"/>
    </location>
</feature>
<dbReference type="EMBL" id="BSEO01000001">
    <property type="protein sequence ID" value="GLJ79022.1"/>
    <property type="molecule type" value="Genomic_DNA"/>
</dbReference>
<organism evidence="2 3">
    <name type="scientific">Microbacterium imperiale</name>
    <dbReference type="NCBI Taxonomy" id="33884"/>
    <lineage>
        <taxon>Bacteria</taxon>
        <taxon>Bacillati</taxon>
        <taxon>Actinomycetota</taxon>
        <taxon>Actinomycetes</taxon>
        <taxon>Micrococcales</taxon>
        <taxon>Microbacteriaceae</taxon>
        <taxon>Microbacterium</taxon>
    </lineage>
</organism>
<protein>
    <submittedName>
        <fullName evidence="2">Uncharacterized protein</fullName>
    </submittedName>
</protein>
<evidence type="ECO:0000313" key="2">
    <source>
        <dbReference type="EMBL" id="GLJ79022.1"/>
    </source>
</evidence>
<reference evidence="2" key="2">
    <citation type="submission" date="2023-01" db="EMBL/GenBank/DDBJ databases">
        <authorList>
            <person name="Sun Q."/>
            <person name="Evtushenko L."/>
        </authorList>
    </citation>
    <scope>NUCLEOTIDE SEQUENCE</scope>
    <source>
        <strain evidence="2">VKM Ac-1447</strain>
    </source>
</reference>
<name>A0A9W6M2Q5_9MICO</name>
<sequence>MPDTKTAPEAGQGFEGQNPEGINLMSKVAREQRAAKARPGTIAADPRIDIFDTPTEATMYDEPERKVEYVDPSEHLSAEEIAAMPLWFRSSSSPVQVWRSMDGTWWRDSGHLRIQLCKDGVRRFVLFLSDGATRTDLKHLLDTVHRHRAGKTRRAWRQHSAGFGGSGDDLTFSLAFHHREYADPYTHRETDLEVAVCDEPLCGADWHDGYGTHEADSVTRKLPEGRGRYQISVTRMPEAGEPWKVDVFSDEFFGTPEDVALFVSDLQWMSETCRRANESAVERTERTVA</sequence>
<gene>
    <name evidence="2" type="ORF">GCM10017586_07040</name>
</gene>
<accession>A0A9W6M2Q5</accession>
<dbReference type="AlphaFoldDB" id="A0A9W6M2Q5"/>
<proteinExistence type="predicted"/>
<dbReference type="Proteomes" id="UP001142317">
    <property type="component" value="Unassembled WGS sequence"/>
</dbReference>
<evidence type="ECO:0000313" key="3">
    <source>
        <dbReference type="Proteomes" id="UP001142317"/>
    </source>
</evidence>
<keyword evidence="3" id="KW-1185">Reference proteome</keyword>